<dbReference type="AlphaFoldDB" id="A0A382F1M4"/>
<dbReference type="InterPro" id="IPR002104">
    <property type="entry name" value="Integrase_catalytic"/>
</dbReference>
<dbReference type="Gene3D" id="1.10.150.130">
    <property type="match status" value="1"/>
</dbReference>
<dbReference type="PANTHER" id="PTHR30349">
    <property type="entry name" value="PHAGE INTEGRASE-RELATED"/>
    <property type="match status" value="1"/>
</dbReference>
<dbReference type="InterPro" id="IPR010998">
    <property type="entry name" value="Integrase_recombinase_N"/>
</dbReference>
<keyword evidence="1" id="KW-0238">DNA-binding</keyword>
<protein>
    <recommendedName>
        <fullName evidence="3">Tyr recombinase domain-containing protein</fullName>
    </recommendedName>
</protein>
<dbReference type="InterPro" id="IPR011010">
    <property type="entry name" value="DNA_brk_join_enz"/>
</dbReference>
<dbReference type="PANTHER" id="PTHR30349:SF41">
    <property type="entry name" value="INTEGRASE_RECOMBINASE PROTEIN MJ0367-RELATED"/>
    <property type="match status" value="1"/>
</dbReference>
<evidence type="ECO:0000259" key="3">
    <source>
        <dbReference type="PROSITE" id="PS51898"/>
    </source>
</evidence>
<dbReference type="EMBL" id="UINC01047364">
    <property type="protein sequence ID" value="SVB56555.1"/>
    <property type="molecule type" value="Genomic_DNA"/>
</dbReference>
<dbReference type="GO" id="GO:0006310">
    <property type="term" value="P:DNA recombination"/>
    <property type="evidence" value="ECO:0007669"/>
    <property type="project" value="UniProtKB-KW"/>
</dbReference>
<dbReference type="SUPFAM" id="SSF56349">
    <property type="entry name" value="DNA breaking-rejoining enzymes"/>
    <property type="match status" value="1"/>
</dbReference>
<proteinExistence type="predicted"/>
<sequence>MAQVNRLDPLLAFWESLPDDDRRQLSLIHQTGNRLGIDLNTILQSLGNLARTKPKSRGLKDAVDHYLNLRASQNLRKSSYAQICLNLNQMVSRFSPIRCDQISSSMIENWFLGNKWQRSTIDGVIAKIGPFFSWCVREGYCQINPCGAVKRPRSDDSPPSIFTPPETKKLLQAALSYDPGLIPYLAIGLFAGVRPLEIERLTWLDISKRYVEINAAKAKSRKRRLVNLSTNLKEWLAFGGNLPLTNKRKRLAKILRLTGINWQPDIMRHSFASYHLALHQSADKTAFELGHRDSKMLFAHYRELVSFEAAKAYWNITPCKANQTG</sequence>
<dbReference type="GO" id="GO:0003677">
    <property type="term" value="F:DNA binding"/>
    <property type="evidence" value="ECO:0007669"/>
    <property type="project" value="UniProtKB-KW"/>
</dbReference>
<keyword evidence="2" id="KW-0233">DNA recombination</keyword>
<gene>
    <name evidence="4" type="ORF">METZ01_LOCUS209409</name>
</gene>
<dbReference type="InterPro" id="IPR050090">
    <property type="entry name" value="Tyrosine_recombinase_XerCD"/>
</dbReference>
<evidence type="ECO:0000256" key="1">
    <source>
        <dbReference type="ARBA" id="ARBA00023125"/>
    </source>
</evidence>
<reference evidence="4" key="1">
    <citation type="submission" date="2018-05" db="EMBL/GenBank/DDBJ databases">
        <authorList>
            <person name="Lanie J.A."/>
            <person name="Ng W.-L."/>
            <person name="Kazmierczak K.M."/>
            <person name="Andrzejewski T.M."/>
            <person name="Davidsen T.M."/>
            <person name="Wayne K.J."/>
            <person name="Tettelin H."/>
            <person name="Glass J.I."/>
            <person name="Rusch D."/>
            <person name="Podicherti R."/>
            <person name="Tsui H.-C.T."/>
            <person name="Winkler M.E."/>
        </authorList>
    </citation>
    <scope>NUCLEOTIDE SEQUENCE</scope>
</reference>
<accession>A0A382F1M4</accession>
<evidence type="ECO:0000313" key="4">
    <source>
        <dbReference type="EMBL" id="SVB56555.1"/>
    </source>
</evidence>
<dbReference type="PROSITE" id="PS51898">
    <property type="entry name" value="TYR_RECOMBINASE"/>
    <property type="match status" value="1"/>
</dbReference>
<dbReference type="Gene3D" id="1.10.443.10">
    <property type="entry name" value="Intergrase catalytic core"/>
    <property type="match status" value="1"/>
</dbReference>
<evidence type="ECO:0000256" key="2">
    <source>
        <dbReference type="ARBA" id="ARBA00023172"/>
    </source>
</evidence>
<organism evidence="4">
    <name type="scientific">marine metagenome</name>
    <dbReference type="NCBI Taxonomy" id="408172"/>
    <lineage>
        <taxon>unclassified sequences</taxon>
        <taxon>metagenomes</taxon>
        <taxon>ecological metagenomes</taxon>
    </lineage>
</organism>
<dbReference type="InterPro" id="IPR013762">
    <property type="entry name" value="Integrase-like_cat_sf"/>
</dbReference>
<feature type="domain" description="Tyr recombinase" evidence="3">
    <location>
        <begin position="157"/>
        <end position="315"/>
    </location>
</feature>
<dbReference type="GO" id="GO:0015074">
    <property type="term" value="P:DNA integration"/>
    <property type="evidence" value="ECO:0007669"/>
    <property type="project" value="InterPro"/>
</dbReference>
<name>A0A382F1M4_9ZZZZ</name>